<feature type="chain" id="PRO_5041964904" evidence="4">
    <location>
        <begin position="26"/>
        <end position="530"/>
    </location>
</feature>
<dbReference type="InterPro" id="IPR000914">
    <property type="entry name" value="SBP_5_dom"/>
</dbReference>
<keyword evidence="3 4" id="KW-0732">Signal</keyword>
<evidence type="ECO:0000256" key="3">
    <source>
        <dbReference type="ARBA" id="ARBA00022729"/>
    </source>
</evidence>
<gene>
    <name evidence="6" type="ORF">WN72_14330</name>
</gene>
<dbReference type="Gene3D" id="3.40.190.10">
    <property type="entry name" value="Periplasmic binding protein-like II"/>
    <property type="match status" value="1"/>
</dbReference>
<dbReference type="Pfam" id="PF00496">
    <property type="entry name" value="SBP_bac_5"/>
    <property type="match status" value="1"/>
</dbReference>
<dbReference type="AlphaFoldDB" id="A0AAE7NNB5"/>
<comment type="similarity">
    <text evidence="2">Belongs to the bacterial solute-binding protein 5 family.</text>
</comment>
<reference evidence="6 7" key="1">
    <citation type="submission" date="2018-06" db="EMBL/GenBank/DDBJ databases">
        <title>Comparative genomics of Bradyrhizobium nodulating Arachidis hypogaea.</title>
        <authorList>
            <person name="Li Y."/>
        </authorList>
    </citation>
    <scope>NUCLEOTIDE SEQUENCE [LARGE SCALE GENOMIC DNA]</scope>
    <source>
        <strain evidence="6 7">CCBAU 051107</strain>
    </source>
</reference>
<evidence type="ECO:0000313" key="7">
    <source>
        <dbReference type="Proteomes" id="UP000594015"/>
    </source>
</evidence>
<comment type="subcellular location">
    <subcellularLocation>
        <location evidence="1">Periplasm</location>
    </subcellularLocation>
</comment>
<dbReference type="GO" id="GO:0015833">
    <property type="term" value="P:peptide transport"/>
    <property type="evidence" value="ECO:0007669"/>
    <property type="project" value="TreeGrafter"/>
</dbReference>
<dbReference type="Gene3D" id="3.10.105.10">
    <property type="entry name" value="Dipeptide-binding Protein, Domain 3"/>
    <property type="match status" value="1"/>
</dbReference>
<dbReference type="Proteomes" id="UP000594015">
    <property type="component" value="Chromosome"/>
</dbReference>
<sequence>MTLMSRRSFVATTAAALAVSTSTRAQEEAPRAGGRLSFVIHPEPTTLVCFNTTEGPAIQASTKVVEGLLSYDFDLNPRPQLATAWSVSEGGLQYRFELRRNVKWHDGRPFSAADVVYSVGLLKSAHPRGRTTFTNLLEATAVDEHTVVLKLSKPAPYLLYALAAGESPIVPRHVYEGKGDPLQNPNNRAPIGTGPFVFKEWVLGNYVSYVRNPNYWDSPKPYLEALLVRVIPDGAARAVAFETSELDLGGSTPVSPLDLERFQQVPHLGLETRGYEYSPTLYGLEFNLDHPILSNIKVRRAIAHAVDPAIILNVAWYGLGERTVSIVSPTLKRFYNSKVPTYGYDTKAAALLLDEAGFPLKGRWRFALTHDFQPFGENFRRSGEALKSALATVGIDVTVRGQDFPSYLKRVYTDRDYDFTFHPFTNMFDPTVGLQRFYTSDNYRKGVAFTNASHYANPEIDRLFAEIAVEADAVKRKAAIDRFQEIVADELPVLPLMLSKPVTVYNKRVVGHTVDSAGPQGNFAGVWLRT</sequence>
<dbReference type="InterPro" id="IPR039424">
    <property type="entry name" value="SBP_5"/>
</dbReference>
<evidence type="ECO:0000256" key="4">
    <source>
        <dbReference type="SAM" id="SignalP"/>
    </source>
</evidence>
<dbReference type="RefSeq" id="WP_092214502.1">
    <property type="nucleotide sequence ID" value="NZ_CP030050.1"/>
</dbReference>
<proteinExistence type="inferred from homology"/>
<organism evidence="6 7">
    <name type="scientific">Bradyrhizobium arachidis</name>
    <dbReference type="NCBI Taxonomy" id="858423"/>
    <lineage>
        <taxon>Bacteria</taxon>
        <taxon>Pseudomonadati</taxon>
        <taxon>Pseudomonadota</taxon>
        <taxon>Alphaproteobacteria</taxon>
        <taxon>Hyphomicrobiales</taxon>
        <taxon>Nitrobacteraceae</taxon>
        <taxon>Bradyrhizobium</taxon>
    </lineage>
</organism>
<dbReference type="PANTHER" id="PTHR30290">
    <property type="entry name" value="PERIPLASMIC BINDING COMPONENT OF ABC TRANSPORTER"/>
    <property type="match status" value="1"/>
</dbReference>
<evidence type="ECO:0000256" key="1">
    <source>
        <dbReference type="ARBA" id="ARBA00004418"/>
    </source>
</evidence>
<dbReference type="GO" id="GO:0030288">
    <property type="term" value="C:outer membrane-bounded periplasmic space"/>
    <property type="evidence" value="ECO:0007669"/>
    <property type="project" value="UniProtKB-ARBA"/>
</dbReference>
<dbReference type="PIRSF" id="PIRSF002741">
    <property type="entry name" value="MppA"/>
    <property type="match status" value="1"/>
</dbReference>
<dbReference type="GO" id="GO:1904680">
    <property type="term" value="F:peptide transmembrane transporter activity"/>
    <property type="evidence" value="ECO:0007669"/>
    <property type="project" value="TreeGrafter"/>
</dbReference>
<evidence type="ECO:0000259" key="5">
    <source>
        <dbReference type="Pfam" id="PF00496"/>
    </source>
</evidence>
<evidence type="ECO:0000256" key="2">
    <source>
        <dbReference type="ARBA" id="ARBA00005695"/>
    </source>
</evidence>
<dbReference type="InterPro" id="IPR030678">
    <property type="entry name" value="Peptide/Ni-bd"/>
</dbReference>
<dbReference type="CDD" id="cd08517">
    <property type="entry name" value="PBP2_NikA_DppA_OppA_like_13"/>
    <property type="match status" value="1"/>
</dbReference>
<accession>A0AAE7NNB5</accession>
<protein>
    <submittedName>
        <fullName evidence="6">ABC transporter substrate-binding protein</fullName>
    </submittedName>
</protein>
<name>A0AAE7NNB5_9BRAD</name>
<dbReference type="KEGG" id="barh:WN72_14330"/>
<evidence type="ECO:0000313" key="6">
    <source>
        <dbReference type="EMBL" id="QOZ67355.1"/>
    </source>
</evidence>
<dbReference type="PANTHER" id="PTHR30290:SF38">
    <property type="entry name" value="D,D-DIPEPTIDE-BINDING PERIPLASMIC PROTEIN DDPA-RELATED"/>
    <property type="match status" value="1"/>
</dbReference>
<dbReference type="EMBL" id="CP030050">
    <property type="protein sequence ID" value="QOZ67355.1"/>
    <property type="molecule type" value="Genomic_DNA"/>
</dbReference>
<dbReference type="PROSITE" id="PS51318">
    <property type="entry name" value="TAT"/>
    <property type="match status" value="1"/>
</dbReference>
<feature type="domain" description="Solute-binding protein family 5" evidence="5">
    <location>
        <begin position="77"/>
        <end position="443"/>
    </location>
</feature>
<feature type="signal peptide" evidence="4">
    <location>
        <begin position="1"/>
        <end position="25"/>
    </location>
</feature>
<dbReference type="InterPro" id="IPR006311">
    <property type="entry name" value="TAT_signal"/>
</dbReference>
<dbReference type="SUPFAM" id="SSF53850">
    <property type="entry name" value="Periplasmic binding protein-like II"/>
    <property type="match status" value="1"/>
</dbReference>
<dbReference type="GO" id="GO:0043190">
    <property type="term" value="C:ATP-binding cassette (ABC) transporter complex"/>
    <property type="evidence" value="ECO:0007669"/>
    <property type="project" value="InterPro"/>
</dbReference>